<keyword evidence="3" id="KW-1185">Reference proteome</keyword>
<feature type="region of interest" description="Disordered" evidence="1">
    <location>
        <begin position="153"/>
        <end position="181"/>
    </location>
</feature>
<evidence type="ECO:0000313" key="2">
    <source>
        <dbReference type="EMBL" id="KAJ1175294.1"/>
    </source>
</evidence>
<proteinExistence type="predicted"/>
<comment type="caution">
    <text evidence="2">The sequence shown here is derived from an EMBL/GenBank/DDBJ whole genome shotgun (WGS) entry which is preliminary data.</text>
</comment>
<sequence length="200" mass="21023">MPPCAMCSSHERGAGGKNPAERANPGPFLLGARVLGRGLVAGAAEPLPRARGEQGTEAGRPAREEAYGPSSRWKPQPCVRRRAALKTERAARERPASGPRATAATPGPPSWIVDPQSTWRGLGALVGLRPNRHITVRDGEADATLVSRARSAYAAPGPGGRWGAELDSRPPGSQGGRLRSFWRGGLDPISLALEGAHPTR</sequence>
<dbReference type="Proteomes" id="UP001066276">
    <property type="component" value="Chromosome 3_2"/>
</dbReference>
<organism evidence="2 3">
    <name type="scientific">Pleurodeles waltl</name>
    <name type="common">Iberian ribbed newt</name>
    <dbReference type="NCBI Taxonomy" id="8319"/>
    <lineage>
        <taxon>Eukaryota</taxon>
        <taxon>Metazoa</taxon>
        <taxon>Chordata</taxon>
        <taxon>Craniata</taxon>
        <taxon>Vertebrata</taxon>
        <taxon>Euteleostomi</taxon>
        <taxon>Amphibia</taxon>
        <taxon>Batrachia</taxon>
        <taxon>Caudata</taxon>
        <taxon>Salamandroidea</taxon>
        <taxon>Salamandridae</taxon>
        <taxon>Pleurodelinae</taxon>
        <taxon>Pleurodeles</taxon>
    </lineage>
</organism>
<accession>A0AAV7TFH0</accession>
<name>A0AAV7TFH0_PLEWA</name>
<feature type="region of interest" description="Disordered" evidence="1">
    <location>
        <begin position="1"/>
        <end position="24"/>
    </location>
</feature>
<evidence type="ECO:0000256" key="1">
    <source>
        <dbReference type="SAM" id="MobiDB-lite"/>
    </source>
</evidence>
<feature type="compositionally biased region" description="Basic and acidic residues" evidence="1">
    <location>
        <begin position="85"/>
        <end position="95"/>
    </location>
</feature>
<protein>
    <submittedName>
        <fullName evidence="2">Uncharacterized protein</fullName>
    </submittedName>
</protein>
<evidence type="ECO:0000313" key="3">
    <source>
        <dbReference type="Proteomes" id="UP001066276"/>
    </source>
</evidence>
<gene>
    <name evidence="2" type="ORF">NDU88_000582</name>
</gene>
<dbReference type="EMBL" id="JANPWB010000006">
    <property type="protein sequence ID" value="KAJ1175294.1"/>
    <property type="molecule type" value="Genomic_DNA"/>
</dbReference>
<dbReference type="AlphaFoldDB" id="A0AAV7TFH0"/>
<feature type="compositionally biased region" description="Low complexity" evidence="1">
    <location>
        <begin position="96"/>
        <end position="105"/>
    </location>
</feature>
<feature type="region of interest" description="Disordered" evidence="1">
    <location>
        <begin position="43"/>
        <end position="113"/>
    </location>
</feature>
<feature type="compositionally biased region" description="Basic and acidic residues" evidence="1">
    <location>
        <begin position="48"/>
        <end position="66"/>
    </location>
</feature>
<reference evidence="2" key="1">
    <citation type="journal article" date="2022" name="bioRxiv">
        <title>Sequencing and chromosome-scale assembly of the giantPleurodeles waltlgenome.</title>
        <authorList>
            <person name="Brown T."/>
            <person name="Elewa A."/>
            <person name="Iarovenko S."/>
            <person name="Subramanian E."/>
            <person name="Araus A.J."/>
            <person name="Petzold A."/>
            <person name="Susuki M."/>
            <person name="Suzuki K.-i.T."/>
            <person name="Hayashi T."/>
            <person name="Toyoda A."/>
            <person name="Oliveira C."/>
            <person name="Osipova E."/>
            <person name="Leigh N.D."/>
            <person name="Simon A."/>
            <person name="Yun M.H."/>
        </authorList>
    </citation>
    <scope>NUCLEOTIDE SEQUENCE</scope>
    <source>
        <strain evidence="2">20211129_DDA</strain>
        <tissue evidence="2">Liver</tissue>
    </source>
</reference>